<dbReference type="Proteomes" id="UP001296967">
    <property type="component" value="Unassembled WGS sequence"/>
</dbReference>
<reference evidence="1" key="2">
    <citation type="journal article" date="2020" name="Microorganisms">
        <title>Osmotic Adaptation and Compatible Solute Biosynthesis of Phototrophic Bacteria as Revealed from Genome Analyses.</title>
        <authorList>
            <person name="Imhoff J.F."/>
            <person name="Rahn T."/>
            <person name="Kunzel S."/>
            <person name="Keller A."/>
            <person name="Neulinger S.C."/>
        </authorList>
    </citation>
    <scope>NUCLEOTIDE SEQUENCE</scope>
    <source>
        <strain evidence="1">DSM 4395</strain>
    </source>
</reference>
<gene>
    <name evidence="1" type="ORF">CCR82_08865</name>
</gene>
<comment type="caution">
    <text evidence="1">The sequence shown here is derived from an EMBL/GenBank/DDBJ whole genome shotgun (WGS) entry which is preliminary data.</text>
</comment>
<evidence type="ECO:0000313" key="2">
    <source>
        <dbReference type="Proteomes" id="UP001296967"/>
    </source>
</evidence>
<dbReference type="AlphaFoldDB" id="A0AAJ0XF48"/>
<accession>A0AAJ0XF48</accession>
<dbReference type="EMBL" id="NHSF01000054">
    <property type="protein sequence ID" value="MBK5930629.1"/>
    <property type="molecule type" value="Genomic_DNA"/>
</dbReference>
<proteinExistence type="predicted"/>
<keyword evidence="2" id="KW-1185">Reference proteome</keyword>
<reference evidence="1" key="1">
    <citation type="submission" date="2017-05" db="EMBL/GenBank/DDBJ databases">
        <authorList>
            <person name="Imhoff J.F."/>
            <person name="Rahn T."/>
            <person name="Kuenzel S."/>
            <person name="Neulinger S.C."/>
        </authorList>
    </citation>
    <scope>NUCLEOTIDE SEQUENCE</scope>
    <source>
        <strain evidence="1">DSM 4395</strain>
    </source>
</reference>
<evidence type="ECO:0000313" key="1">
    <source>
        <dbReference type="EMBL" id="MBK5930629.1"/>
    </source>
</evidence>
<sequence>MSGPVVGCCRLLIVALACIALSGYGSEGLARVLWPEDQQRLRVGLRIFPAVLGALEGLQQRQSADGQLLVVVAHQGSNDAVKQVVSTLEEINQVQGMPLDVKVLPLDDLQTYRGPALSGIFIASVEIEPESLRQLSVVHGVLVFSPFAGHVQAGAVAGIHVTDRILPAINLAQARRAGVRFKAFFLRVAHHAE</sequence>
<name>A0AAJ0XF48_HALSE</name>
<organism evidence="1 2">
    <name type="scientific">Halochromatium salexigens</name>
    <name type="common">Chromatium salexigens</name>
    <dbReference type="NCBI Taxonomy" id="49447"/>
    <lineage>
        <taxon>Bacteria</taxon>
        <taxon>Pseudomonadati</taxon>
        <taxon>Pseudomonadota</taxon>
        <taxon>Gammaproteobacteria</taxon>
        <taxon>Chromatiales</taxon>
        <taxon>Chromatiaceae</taxon>
        <taxon>Halochromatium</taxon>
    </lineage>
</organism>
<evidence type="ECO:0008006" key="3">
    <source>
        <dbReference type="Google" id="ProtNLM"/>
    </source>
</evidence>
<protein>
    <recommendedName>
        <fullName evidence="3">YfiR family protein</fullName>
    </recommendedName>
</protein>